<dbReference type="PANTHER" id="PTHR43394:SF1">
    <property type="entry name" value="ATP-BINDING CASSETTE SUB-FAMILY B MEMBER 10, MITOCHONDRIAL"/>
    <property type="match status" value="1"/>
</dbReference>
<keyword evidence="3" id="KW-0812">Transmembrane</keyword>
<evidence type="ECO:0000256" key="3">
    <source>
        <dbReference type="ARBA" id="ARBA00022692"/>
    </source>
</evidence>
<dbReference type="OrthoDB" id="9763744at2"/>
<name>A0A2K8NQZ7_9MOLU</name>
<evidence type="ECO:0000313" key="9">
    <source>
        <dbReference type="Proteomes" id="UP000232222"/>
    </source>
</evidence>
<dbReference type="GO" id="GO:0015421">
    <property type="term" value="F:ABC-type oligopeptide transporter activity"/>
    <property type="evidence" value="ECO:0007669"/>
    <property type="project" value="TreeGrafter"/>
</dbReference>
<dbReference type="InterPro" id="IPR039421">
    <property type="entry name" value="Type_1_exporter"/>
</dbReference>
<evidence type="ECO:0000256" key="5">
    <source>
        <dbReference type="ARBA" id="ARBA00022840"/>
    </source>
</evidence>
<dbReference type="Gene3D" id="3.40.50.300">
    <property type="entry name" value="P-loop containing nucleotide triphosphate hydrolases"/>
    <property type="match status" value="1"/>
</dbReference>
<dbReference type="FunFam" id="3.40.50.300:FF:000218">
    <property type="entry name" value="Multidrug ABC transporter ATP-binding protein"/>
    <property type="match status" value="1"/>
</dbReference>
<dbReference type="SUPFAM" id="SSF52540">
    <property type="entry name" value="P-loop containing nucleoside triphosphate hydrolases"/>
    <property type="match status" value="1"/>
</dbReference>
<comment type="similarity">
    <text evidence="2">Belongs to the ABC transporter superfamily.</text>
</comment>
<keyword evidence="6" id="KW-1133">Transmembrane helix</keyword>
<evidence type="ECO:0000313" key="8">
    <source>
        <dbReference type="EMBL" id="ATZ16275.1"/>
    </source>
</evidence>
<dbReference type="RefSeq" id="WP_100609227.1">
    <property type="nucleotide sequence ID" value="NZ_CP024962.1"/>
</dbReference>
<dbReference type="Pfam" id="PF00664">
    <property type="entry name" value="ABC_membrane"/>
    <property type="match status" value="1"/>
</dbReference>
<dbReference type="GO" id="GO:0090374">
    <property type="term" value="P:oligopeptide export from mitochondrion"/>
    <property type="evidence" value="ECO:0007669"/>
    <property type="project" value="TreeGrafter"/>
</dbReference>
<dbReference type="InterPro" id="IPR027417">
    <property type="entry name" value="P-loop_NTPase"/>
</dbReference>
<keyword evidence="9" id="KW-1185">Reference proteome</keyword>
<evidence type="ECO:0000256" key="2">
    <source>
        <dbReference type="ARBA" id="ARBA00005417"/>
    </source>
</evidence>
<dbReference type="Proteomes" id="UP000232222">
    <property type="component" value="Chromosome"/>
</dbReference>
<dbReference type="InterPro" id="IPR011527">
    <property type="entry name" value="ABC1_TM_dom"/>
</dbReference>
<dbReference type="InterPro" id="IPR003439">
    <property type="entry name" value="ABC_transporter-like_ATP-bd"/>
</dbReference>
<evidence type="ECO:0000256" key="7">
    <source>
        <dbReference type="ARBA" id="ARBA00023136"/>
    </source>
</evidence>
<evidence type="ECO:0000256" key="1">
    <source>
        <dbReference type="ARBA" id="ARBA00004651"/>
    </source>
</evidence>
<dbReference type="InterPro" id="IPR003593">
    <property type="entry name" value="AAA+_ATPase"/>
</dbReference>
<organism evidence="8 9">
    <name type="scientific">Entomoplasma freundtii</name>
    <dbReference type="NCBI Taxonomy" id="74700"/>
    <lineage>
        <taxon>Bacteria</taxon>
        <taxon>Bacillati</taxon>
        <taxon>Mycoplasmatota</taxon>
        <taxon>Mollicutes</taxon>
        <taxon>Entomoplasmatales</taxon>
        <taxon>Entomoplasmataceae</taxon>
        <taxon>Entomoplasma</taxon>
    </lineage>
</organism>
<proteinExistence type="inferred from homology"/>
<gene>
    <name evidence="8" type="ORF">EFREU_v1c02480</name>
</gene>
<dbReference type="PANTHER" id="PTHR43394">
    <property type="entry name" value="ATP-DEPENDENT PERMEASE MDL1, MITOCHONDRIAL"/>
    <property type="match status" value="1"/>
</dbReference>
<dbReference type="InterPro" id="IPR036640">
    <property type="entry name" value="ABC1_TM_sf"/>
</dbReference>
<dbReference type="EMBL" id="CP024962">
    <property type="protein sequence ID" value="ATZ16275.1"/>
    <property type="molecule type" value="Genomic_DNA"/>
</dbReference>
<keyword evidence="7" id="KW-0472">Membrane</keyword>
<protein>
    <submittedName>
        <fullName evidence="8">ABC transporter ATP-binding protein/permease</fullName>
    </submittedName>
</protein>
<dbReference type="AlphaFoldDB" id="A0A2K8NQZ7"/>
<dbReference type="CDD" id="cd07346">
    <property type="entry name" value="ABC_6TM_exporters"/>
    <property type="match status" value="1"/>
</dbReference>
<keyword evidence="4" id="KW-0547">Nucleotide-binding</keyword>
<dbReference type="InterPro" id="IPR017871">
    <property type="entry name" value="ABC_transporter-like_CS"/>
</dbReference>
<dbReference type="PROSITE" id="PS50893">
    <property type="entry name" value="ABC_TRANSPORTER_2"/>
    <property type="match status" value="1"/>
</dbReference>
<comment type="subcellular location">
    <subcellularLocation>
        <location evidence="1">Cell membrane</location>
        <topology evidence="1">Multi-pass membrane protein</topology>
    </subcellularLocation>
</comment>
<dbReference type="GO" id="GO:0005524">
    <property type="term" value="F:ATP binding"/>
    <property type="evidence" value="ECO:0007669"/>
    <property type="project" value="UniProtKB-KW"/>
</dbReference>
<evidence type="ECO:0000256" key="4">
    <source>
        <dbReference type="ARBA" id="ARBA00022741"/>
    </source>
</evidence>
<dbReference type="KEGG" id="efr:EFREU_v1c02480"/>
<dbReference type="GO" id="GO:0005886">
    <property type="term" value="C:plasma membrane"/>
    <property type="evidence" value="ECO:0007669"/>
    <property type="project" value="UniProtKB-SubCell"/>
</dbReference>
<dbReference type="SMART" id="SM00382">
    <property type="entry name" value="AAA"/>
    <property type="match status" value="1"/>
</dbReference>
<accession>A0A2K8NQZ7</accession>
<dbReference type="PROSITE" id="PS00211">
    <property type="entry name" value="ABC_TRANSPORTER_1"/>
    <property type="match status" value="1"/>
</dbReference>
<keyword evidence="5 8" id="KW-0067">ATP-binding</keyword>
<reference evidence="8 9" key="1">
    <citation type="submission" date="2017-11" db="EMBL/GenBank/DDBJ databases">
        <title>Genome sequence of Entomoplasma freundtii BARC 318 (ATCC 51999).</title>
        <authorList>
            <person name="Lo W.-S."/>
            <person name="Gasparich G.E."/>
            <person name="Kuo C.-H."/>
        </authorList>
    </citation>
    <scope>NUCLEOTIDE SEQUENCE [LARGE SCALE GENOMIC DNA]</scope>
    <source>
        <strain evidence="8 9">BARC 318</strain>
    </source>
</reference>
<dbReference type="PROSITE" id="PS50929">
    <property type="entry name" value="ABC_TM1F"/>
    <property type="match status" value="1"/>
</dbReference>
<dbReference type="SUPFAM" id="SSF90123">
    <property type="entry name" value="ABC transporter transmembrane region"/>
    <property type="match status" value="1"/>
</dbReference>
<dbReference type="Gene3D" id="1.20.1560.10">
    <property type="entry name" value="ABC transporter type 1, transmembrane domain"/>
    <property type="match status" value="1"/>
</dbReference>
<sequence>MNFFKLLLTYSKKYPIQFGFLIYFIISNAIFIASISFLTNIVIKQAIYDYDPNQGHNYGMVWWGWLLVTFGVLIILGFGTFMKDYLGNIIGAYIEVGLRNQMVSRLLNQDISYYSNKKIGELMTKIINDTGVIGAEINGLLSSIIQAPLVLIFGTISLFLIDPLLAGVATVLIYSMAFSLVLIVKSYRKHILKTRTIMTHINGDITDKIGAIKLVKSSGTRIYEENRINSIHEPYVQAYKPVAKTGASLITVLTVSDVIVSLVVISVATLVYGMHQHNVVKLMANVIPIVSGLTALTRPLWQISGIIPGLARASASTERIQVILQGDPLLTDNYGKGKRLRGGINTIEMNSIAFRYPENPNRLVIPKTSLIFEKGKSYAFVGETGSGKTTISKLLLRFYDPTDGQVIINNQDLRNYDLSSYLRFVGYVEQEPQIIYGDVYDNVRYGTFNSRKRDVIEACKKANIHHLIESWPNGYHTILGERGLLLSGGQKQRLIIARIILKNPDLLILDEATSSLDNIVEKEIQKELDKLMEKKTTIIIAHRLSTIKKVNHIYVLGADGEGIIQSGTFDELIGQPGTFKSLWDAGFS</sequence>
<evidence type="ECO:0000256" key="6">
    <source>
        <dbReference type="ARBA" id="ARBA00022989"/>
    </source>
</evidence>
<dbReference type="Pfam" id="PF00005">
    <property type="entry name" value="ABC_tran"/>
    <property type="match status" value="1"/>
</dbReference>
<dbReference type="GO" id="GO:0016887">
    <property type="term" value="F:ATP hydrolysis activity"/>
    <property type="evidence" value="ECO:0007669"/>
    <property type="project" value="InterPro"/>
</dbReference>